<dbReference type="SUPFAM" id="SSF53807">
    <property type="entry name" value="Helical backbone' metal receptor"/>
    <property type="match status" value="1"/>
</dbReference>
<proteinExistence type="predicted"/>
<dbReference type="Proteomes" id="UP001549320">
    <property type="component" value="Unassembled WGS sequence"/>
</dbReference>
<sequence>MNVWWFLKNKVLGSSSRRVLVTALCPFIALGVLFAAPAVHAYQVADDQGTVIQLAAPPQRIVSLLPSLTETVCELGACSRLIGVDRYSNWPADVRKLPQVGGGLDPNIEAIVALKPDLVLMATSSRAAERLRALGLKVAALEPKTGADVRRVIDKLGQILQVSGADRVARSIDEGIAAAARSVPAHLQGQRVYFEASPGPHAAGPSSFIGEMLKALGMRNIIEPELGPFPKINPEYVLRADPDLIMAGERSSSELGKRPGWRNLRAVRGQHMCIFDAAQVDALLRPGPRMAEAARLMARCVTEKGPTVGATR</sequence>
<evidence type="ECO:0000313" key="4">
    <source>
        <dbReference type="Proteomes" id="UP001549320"/>
    </source>
</evidence>
<dbReference type="InterPro" id="IPR054828">
    <property type="entry name" value="Vit_B12_bind_prot"/>
</dbReference>
<evidence type="ECO:0000259" key="2">
    <source>
        <dbReference type="PROSITE" id="PS50983"/>
    </source>
</evidence>
<dbReference type="InterPro" id="IPR050902">
    <property type="entry name" value="ABC_Transporter_SBP"/>
</dbReference>
<dbReference type="EMBL" id="JBEPSH010000003">
    <property type="protein sequence ID" value="MET4576568.1"/>
    <property type="molecule type" value="Genomic_DNA"/>
</dbReference>
<organism evidence="3 4">
    <name type="scientific">Ottowia thiooxydans</name>
    <dbReference type="NCBI Taxonomy" id="219182"/>
    <lineage>
        <taxon>Bacteria</taxon>
        <taxon>Pseudomonadati</taxon>
        <taxon>Pseudomonadota</taxon>
        <taxon>Betaproteobacteria</taxon>
        <taxon>Burkholderiales</taxon>
        <taxon>Comamonadaceae</taxon>
        <taxon>Ottowia</taxon>
    </lineage>
</organism>
<dbReference type="Pfam" id="PF01497">
    <property type="entry name" value="Peripla_BP_2"/>
    <property type="match status" value="1"/>
</dbReference>
<name>A0ABV2Q7K1_9BURK</name>
<dbReference type="PANTHER" id="PTHR30535:SF34">
    <property type="entry name" value="MOLYBDATE-BINDING PROTEIN MOLA"/>
    <property type="match status" value="1"/>
</dbReference>
<gene>
    <name evidence="3" type="ORF">ABIE13_001677</name>
</gene>
<feature type="domain" description="Fe/B12 periplasmic-binding" evidence="2">
    <location>
        <begin position="60"/>
        <end position="305"/>
    </location>
</feature>
<dbReference type="NCBIfam" id="NF038402">
    <property type="entry name" value="TroA_like"/>
    <property type="match status" value="1"/>
</dbReference>
<reference evidence="3 4" key="1">
    <citation type="submission" date="2024-06" db="EMBL/GenBank/DDBJ databases">
        <title>Sorghum-associated microbial communities from plants grown in Nebraska, USA.</title>
        <authorList>
            <person name="Schachtman D."/>
        </authorList>
    </citation>
    <scope>NUCLEOTIDE SEQUENCE [LARGE SCALE GENOMIC DNA]</scope>
    <source>
        <strain evidence="3 4">2709</strain>
    </source>
</reference>
<keyword evidence="4" id="KW-1185">Reference proteome</keyword>
<keyword evidence="1" id="KW-0732">Signal</keyword>
<dbReference type="InterPro" id="IPR002491">
    <property type="entry name" value="ABC_transptr_periplasmic_BD"/>
</dbReference>
<evidence type="ECO:0000313" key="3">
    <source>
        <dbReference type="EMBL" id="MET4576568.1"/>
    </source>
</evidence>
<evidence type="ECO:0000256" key="1">
    <source>
        <dbReference type="ARBA" id="ARBA00022729"/>
    </source>
</evidence>
<dbReference type="Gene3D" id="3.40.50.1980">
    <property type="entry name" value="Nitrogenase molybdenum iron protein domain"/>
    <property type="match status" value="2"/>
</dbReference>
<comment type="caution">
    <text evidence="3">The sequence shown here is derived from an EMBL/GenBank/DDBJ whole genome shotgun (WGS) entry which is preliminary data.</text>
</comment>
<protein>
    <submittedName>
        <fullName evidence="3">Iron complex transport system substrate-binding protein</fullName>
    </submittedName>
</protein>
<accession>A0ABV2Q7K1</accession>
<dbReference type="PANTHER" id="PTHR30535">
    <property type="entry name" value="VITAMIN B12-BINDING PROTEIN"/>
    <property type="match status" value="1"/>
</dbReference>
<dbReference type="PROSITE" id="PS50983">
    <property type="entry name" value="FE_B12_PBP"/>
    <property type="match status" value="1"/>
</dbReference>